<sequence length="86" mass="9893">MHKGEEVDRRKSCRPGLTDLRTLIVHLEEETCYWLSLPIFPIHLAVTTTALTSIHVSSFSPFTLHMSSYLPHPKIHTVLNLETREI</sequence>
<dbReference type="Proteomes" id="UP001367508">
    <property type="component" value="Unassembled WGS sequence"/>
</dbReference>
<gene>
    <name evidence="1" type="ORF">VNO77_06725</name>
</gene>
<organism evidence="1 2">
    <name type="scientific">Canavalia gladiata</name>
    <name type="common">Sword bean</name>
    <name type="synonym">Dolichos gladiatus</name>
    <dbReference type="NCBI Taxonomy" id="3824"/>
    <lineage>
        <taxon>Eukaryota</taxon>
        <taxon>Viridiplantae</taxon>
        <taxon>Streptophyta</taxon>
        <taxon>Embryophyta</taxon>
        <taxon>Tracheophyta</taxon>
        <taxon>Spermatophyta</taxon>
        <taxon>Magnoliopsida</taxon>
        <taxon>eudicotyledons</taxon>
        <taxon>Gunneridae</taxon>
        <taxon>Pentapetalae</taxon>
        <taxon>rosids</taxon>
        <taxon>fabids</taxon>
        <taxon>Fabales</taxon>
        <taxon>Fabaceae</taxon>
        <taxon>Papilionoideae</taxon>
        <taxon>50 kb inversion clade</taxon>
        <taxon>NPAAA clade</taxon>
        <taxon>indigoferoid/millettioid clade</taxon>
        <taxon>Phaseoleae</taxon>
        <taxon>Canavalia</taxon>
    </lineage>
</organism>
<keyword evidence="2" id="KW-1185">Reference proteome</keyword>
<dbReference type="EMBL" id="JAYMYQ010000002">
    <property type="protein sequence ID" value="KAK7349393.1"/>
    <property type="molecule type" value="Genomic_DNA"/>
</dbReference>
<dbReference type="AlphaFoldDB" id="A0AAN9MCL5"/>
<reference evidence="1 2" key="1">
    <citation type="submission" date="2024-01" db="EMBL/GenBank/DDBJ databases">
        <title>The genomes of 5 underutilized Papilionoideae crops provide insights into root nodulation and disease resistanc.</title>
        <authorList>
            <person name="Jiang F."/>
        </authorList>
    </citation>
    <scope>NUCLEOTIDE SEQUENCE [LARGE SCALE GENOMIC DNA]</scope>
    <source>
        <strain evidence="1">LVBAO_FW01</strain>
        <tissue evidence="1">Leaves</tissue>
    </source>
</reference>
<comment type="caution">
    <text evidence="1">The sequence shown here is derived from an EMBL/GenBank/DDBJ whole genome shotgun (WGS) entry which is preliminary data.</text>
</comment>
<name>A0AAN9MCL5_CANGL</name>
<proteinExistence type="predicted"/>
<evidence type="ECO:0000313" key="2">
    <source>
        <dbReference type="Proteomes" id="UP001367508"/>
    </source>
</evidence>
<accession>A0AAN9MCL5</accession>
<protein>
    <submittedName>
        <fullName evidence="1">Uncharacterized protein</fullName>
    </submittedName>
</protein>
<evidence type="ECO:0000313" key="1">
    <source>
        <dbReference type="EMBL" id="KAK7349393.1"/>
    </source>
</evidence>